<organism evidence="4 5">
    <name type="scientific">Actinoplanes nipponensis</name>
    <dbReference type="NCBI Taxonomy" id="135950"/>
    <lineage>
        <taxon>Bacteria</taxon>
        <taxon>Bacillati</taxon>
        <taxon>Actinomycetota</taxon>
        <taxon>Actinomycetes</taxon>
        <taxon>Micromonosporales</taxon>
        <taxon>Micromonosporaceae</taxon>
        <taxon>Actinoplanes</taxon>
    </lineage>
</organism>
<dbReference type="NCBIfam" id="TIGR02286">
    <property type="entry name" value="PaaD"/>
    <property type="match status" value="1"/>
</dbReference>
<comment type="caution">
    <text evidence="4">The sequence shown here is derived from an EMBL/GenBank/DDBJ whole genome shotgun (WGS) entry which is preliminary data.</text>
</comment>
<gene>
    <name evidence="4" type="primary">paaD_2</name>
    <name evidence="4" type="ORF">Ani05nite_75250</name>
</gene>
<dbReference type="CDD" id="cd03443">
    <property type="entry name" value="PaaI_thioesterase"/>
    <property type="match status" value="1"/>
</dbReference>
<dbReference type="GO" id="GO:0016289">
    <property type="term" value="F:acyl-CoA hydrolase activity"/>
    <property type="evidence" value="ECO:0007669"/>
    <property type="project" value="UniProtKB-ARBA"/>
</dbReference>
<dbReference type="FunFam" id="3.10.129.10:FF:000022">
    <property type="entry name" value="Phenylacetic acid degradation protein"/>
    <property type="match status" value="1"/>
</dbReference>
<reference evidence="4" key="1">
    <citation type="submission" date="2021-01" db="EMBL/GenBank/DDBJ databases">
        <title>Whole genome shotgun sequence of Actinoplanes nipponensis NBRC 14063.</title>
        <authorList>
            <person name="Komaki H."/>
            <person name="Tamura T."/>
        </authorList>
    </citation>
    <scope>NUCLEOTIDE SEQUENCE</scope>
    <source>
        <strain evidence="4">NBRC 14063</strain>
    </source>
</reference>
<dbReference type="EMBL" id="BOMQ01000092">
    <property type="protein sequence ID" value="GIE53991.1"/>
    <property type="molecule type" value="Genomic_DNA"/>
</dbReference>
<dbReference type="Pfam" id="PF03061">
    <property type="entry name" value="4HBT"/>
    <property type="match status" value="1"/>
</dbReference>
<dbReference type="InterPro" id="IPR029069">
    <property type="entry name" value="HotDog_dom_sf"/>
</dbReference>
<name>A0A919MQT9_9ACTN</name>
<dbReference type="Proteomes" id="UP000647172">
    <property type="component" value="Unassembled WGS sequence"/>
</dbReference>
<proteinExistence type="inferred from homology"/>
<evidence type="ECO:0000259" key="3">
    <source>
        <dbReference type="Pfam" id="PF03061"/>
    </source>
</evidence>
<dbReference type="Gene3D" id="3.10.129.10">
    <property type="entry name" value="Hotdog Thioesterase"/>
    <property type="match status" value="1"/>
</dbReference>
<dbReference type="PANTHER" id="PTHR42856">
    <property type="entry name" value="ACYL-COENZYME A THIOESTERASE PAAI"/>
    <property type="match status" value="1"/>
</dbReference>
<evidence type="ECO:0000256" key="1">
    <source>
        <dbReference type="ARBA" id="ARBA00008324"/>
    </source>
</evidence>
<dbReference type="InterPro" id="IPR003736">
    <property type="entry name" value="PAAI_dom"/>
</dbReference>
<dbReference type="InterPro" id="IPR006683">
    <property type="entry name" value="Thioestr_dom"/>
</dbReference>
<dbReference type="PANTHER" id="PTHR42856:SF1">
    <property type="entry name" value="ACYL-COENZYME A THIOESTERASE PAAI"/>
    <property type="match status" value="1"/>
</dbReference>
<protein>
    <submittedName>
        <fullName evidence="4">Phenylacetic acid degradation protein PaaD</fullName>
    </submittedName>
</protein>
<dbReference type="SUPFAM" id="SSF54637">
    <property type="entry name" value="Thioesterase/thiol ester dehydrase-isomerase"/>
    <property type="match status" value="1"/>
</dbReference>
<dbReference type="InterPro" id="IPR011973">
    <property type="entry name" value="PaaD"/>
</dbReference>
<dbReference type="NCBIfam" id="TIGR00369">
    <property type="entry name" value="unchar_dom_1"/>
    <property type="match status" value="1"/>
</dbReference>
<accession>A0A919MQT9</accession>
<evidence type="ECO:0000256" key="2">
    <source>
        <dbReference type="ARBA" id="ARBA00022801"/>
    </source>
</evidence>
<feature type="domain" description="Thioesterase" evidence="3">
    <location>
        <begin position="46"/>
        <end position="120"/>
    </location>
</feature>
<comment type="similarity">
    <text evidence="1">Belongs to the thioesterase PaaI family.</text>
</comment>
<dbReference type="RefSeq" id="WP_239131036.1">
    <property type="nucleotide sequence ID" value="NZ_BAAAYJ010000090.1"/>
</dbReference>
<evidence type="ECO:0000313" key="4">
    <source>
        <dbReference type="EMBL" id="GIE53991.1"/>
    </source>
</evidence>
<evidence type="ECO:0000313" key="5">
    <source>
        <dbReference type="Proteomes" id="UP000647172"/>
    </source>
</evidence>
<sequence>MDTIQSARSMHQRDLTCQTLGIHLDDLGPGRARMRMRVAATMTNGHGTVHGGYLFLLADAAFAYACNSHGPAAVAQGAQVTFLRPAAVDDELVAEAVERARAGRTGVYDVTVRRAAGEVVAEFRGQSMMLSGRPAVAPGH</sequence>
<keyword evidence="5" id="KW-1185">Reference proteome</keyword>
<dbReference type="AlphaFoldDB" id="A0A919MQT9"/>
<keyword evidence="2" id="KW-0378">Hydrolase</keyword>
<dbReference type="InterPro" id="IPR052723">
    <property type="entry name" value="Acyl-CoA_thioesterase_PaaI"/>
</dbReference>